<reference evidence="10" key="5">
    <citation type="submission" date="2025-09" db="UniProtKB">
        <authorList>
            <consortium name="Ensembl"/>
        </authorList>
    </citation>
    <scope>IDENTIFICATION</scope>
</reference>
<dbReference type="InterPro" id="IPR050380">
    <property type="entry name" value="Immune_Resp_Modulators"/>
</dbReference>
<dbReference type="Gene3D" id="2.60.40.10">
    <property type="entry name" value="Immunoglobulins"/>
    <property type="match status" value="4"/>
</dbReference>
<dbReference type="GeneTree" id="ENSGT00940000161491"/>
<keyword evidence="4" id="KW-1064">Adaptive immunity</keyword>
<dbReference type="InParanoid" id="A0A4W3GCV6"/>
<dbReference type="FunFam" id="2.60.40.10:FF:000463">
    <property type="entry name" value="Immunoglobulin heavy constant gamma 1"/>
    <property type="match status" value="1"/>
</dbReference>
<dbReference type="PROSITE" id="PS50835">
    <property type="entry name" value="IG_LIKE"/>
    <property type="match status" value="4"/>
</dbReference>
<dbReference type="GO" id="GO:0005576">
    <property type="term" value="C:extracellular region"/>
    <property type="evidence" value="ECO:0007669"/>
    <property type="project" value="UniProtKB-SubCell"/>
</dbReference>
<evidence type="ECO:0000256" key="3">
    <source>
        <dbReference type="ARBA" id="ARBA00022859"/>
    </source>
</evidence>
<dbReference type="GO" id="GO:0019814">
    <property type="term" value="C:immunoglobulin complex"/>
    <property type="evidence" value="ECO:0007669"/>
    <property type="project" value="UniProtKB-KW"/>
</dbReference>
<feature type="domain" description="Ig-like" evidence="9">
    <location>
        <begin position="352"/>
        <end position="466"/>
    </location>
</feature>
<dbReference type="SMART" id="SM00407">
    <property type="entry name" value="IGc1"/>
    <property type="match status" value="4"/>
</dbReference>
<keyword evidence="7" id="KW-0393">Immunoglobulin domain</keyword>
<dbReference type="SUPFAM" id="SSF48726">
    <property type="entry name" value="Immunoglobulin"/>
    <property type="match status" value="4"/>
</dbReference>
<evidence type="ECO:0000256" key="6">
    <source>
        <dbReference type="ARBA" id="ARBA00023180"/>
    </source>
</evidence>
<evidence type="ECO:0000256" key="5">
    <source>
        <dbReference type="ARBA" id="ARBA00023157"/>
    </source>
</evidence>
<dbReference type="FunFam" id="2.60.40.10:FF:000283">
    <property type="entry name" value="Immunoglobulin kappa constant"/>
    <property type="match status" value="1"/>
</dbReference>
<feature type="domain" description="Ig-like" evidence="9">
    <location>
        <begin position="286"/>
        <end position="348"/>
    </location>
</feature>
<evidence type="ECO:0000256" key="4">
    <source>
        <dbReference type="ARBA" id="ARBA00023130"/>
    </source>
</evidence>
<keyword evidence="3" id="KW-0391">Immunity</keyword>
<dbReference type="FunCoup" id="A0A4W3GCV6">
    <property type="interactions" value="6"/>
</dbReference>
<keyword evidence="8" id="KW-1280">Immunoglobulin</keyword>
<feature type="domain" description="Ig-like" evidence="9">
    <location>
        <begin position="57"/>
        <end position="144"/>
    </location>
</feature>
<dbReference type="GO" id="GO:0002250">
    <property type="term" value="P:adaptive immune response"/>
    <property type="evidence" value="ECO:0007669"/>
    <property type="project" value="UniProtKB-KW"/>
</dbReference>
<dbReference type="CDD" id="cd05768">
    <property type="entry name" value="IgC1_CH3_IgAGD_CH4_IgAEM"/>
    <property type="match status" value="1"/>
</dbReference>
<evidence type="ECO:0000259" key="9">
    <source>
        <dbReference type="PROSITE" id="PS50835"/>
    </source>
</evidence>
<dbReference type="AlphaFoldDB" id="A0A4W3GCV6"/>
<feature type="domain" description="Ig-like" evidence="9">
    <location>
        <begin position="165"/>
        <end position="263"/>
    </location>
</feature>
<dbReference type="InterPro" id="IPR036179">
    <property type="entry name" value="Ig-like_dom_sf"/>
</dbReference>
<dbReference type="Ensembl" id="ENSCMIT00000000447.1">
    <property type="protein sequence ID" value="ENSCMIP00000000410.1"/>
    <property type="gene ID" value="ENSCMIG00000000299.1"/>
</dbReference>
<reference evidence="11" key="3">
    <citation type="journal article" date="2014" name="Nature">
        <title>Elephant shark genome provides unique insights into gnathostome evolution.</title>
        <authorList>
            <consortium name="International Elephant Shark Genome Sequencing Consortium"/>
            <person name="Venkatesh B."/>
            <person name="Lee A.P."/>
            <person name="Ravi V."/>
            <person name="Maurya A.K."/>
            <person name="Lian M.M."/>
            <person name="Swann J.B."/>
            <person name="Ohta Y."/>
            <person name="Flajnik M.F."/>
            <person name="Sutoh Y."/>
            <person name="Kasahara M."/>
            <person name="Hoon S."/>
            <person name="Gangu V."/>
            <person name="Roy S.W."/>
            <person name="Irimia M."/>
            <person name="Korzh V."/>
            <person name="Kondrychyn I."/>
            <person name="Lim Z.W."/>
            <person name="Tay B.H."/>
            <person name="Tohari S."/>
            <person name="Kong K.W."/>
            <person name="Ho S."/>
            <person name="Lorente-Galdos B."/>
            <person name="Quilez J."/>
            <person name="Marques-Bonet T."/>
            <person name="Raney B.J."/>
            <person name="Ingham P.W."/>
            <person name="Tay A."/>
            <person name="Hillier L.W."/>
            <person name="Minx P."/>
            <person name="Boehm T."/>
            <person name="Wilson R.K."/>
            <person name="Brenner S."/>
            <person name="Warren W.C."/>
        </authorList>
    </citation>
    <scope>NUCLEOTIDE SEQUENCE [LARGE SCALE GENOMIC DNA]</scope>
</reference>
<reference evidence="10" key="4">
    <citation type="submission" date="2025-08" db="UniProtKB">
        <authorList>
            <consortium name="Ensembl"/>
        </authorList>
    </citation>
    <scope>IDENTIFICATION</scope>
</reference>
<dbReference type="PROSITE" id="PS00290">
    <property type="entry name" value="IG_MHC"/>
    <property type="match status" value="3"/>
</dbReference>
<evidence type="ECO:0000313" key="10">
    <source>
        <dbReference type="Ensembl" id="ENSCMIP00000000410.1"/>
    </source>
</evidence>
<reference evidence="11" key="1">
    <citation type="journal article" date="2006" name="Science">
        <title>Ancient noncoding elements conserved in the human genome.</title>
        <authorList>
            <person name="Venkatesh B."/>
            <person name="Kirkness E.F."/>
            <person name="Loh Y.H."/>
            <person name="Halpern A.L."/>
            <person name="Lee A.P."/>
            <person name="Johnson J."/>
            <person name="Dandona N."/>
            <person name="Viswanathan L.D."/>
            <person name="Tay A."/>
            <person name="Venter J.C."/>
            <person name="Strausberg R.L."/>
            <person name="Brenner S."/>
        </authorList>
    </citation>
    <scope>NUCLEOTIDE SEQUENCE [LARGE SCALE GENOMIC DNA]</scope>
</reference>
<dbReference type="InterPro" id="IPR007110">
    <property type="entry name" value="Ig-like_dom"/>
</dbReference>
<evidence type="ECO:0000256" key="1">
    <source>
        <dbReference type="ARBA" id="ARBA00004613"/>
    </source>
</evidence>
<dbReference type="InterPro" id="IPR003006">
    <property type="entry name" value="Ig/MHC_CS"/>
</dbReference>
<evidence type="ECO:0000256" key="8">
    <source>
        <dbReference type="ARBA" id="ARBA00043265"/>
    </source>
</evidence>
<reference evidence="11" key="2">
    <citation type="journal article" date="2007" name="PLoS Biol.">
        <title>Survey sequencing and comparative analysis of the elephant shark (Callorhinchus milii) genome.</title>
        <authorList>
            <person name="Venkatesh B."/>
            <person name="Kirkness E.F."/>
            <person name="Loh Y.H."/>
            <person name="Halpern A.L."/>
            <person name="Lee A.P."/>
            <person name="Johnson J."/>
            <person name="Dandona N."/>
            <person name="Viswanathan L.D."/>
            <person name="Tay A."/>
            <person name="Venter J.C."/>
            <person name="Strausberg R.L."/>
            <person name="Brenner S."/>
        </authorList>
    </citation>
    <scope>NUCLEOTIDE SEQUENCE [LARGE SCALE GENOMIC DNA]</scope>
</reference>
<evidence type="ECO:0000256" key="7">
    <source>
        <dbReference type="ARBA" id="ARBA00023319"/>
    </source>
</evidence>
<evidence type="ECO:0000256" key="2">
    <source>
        <dbReference type="ARBA" id="ARBA00022525"/>
    </source>
</evidence>
<keyword evidence="6" id="KW-0325">Glycoprotein</keyword>
<keyword evidence="11" id="KW-1185">Reference proteome</keyword>
<organism evidence="10 11">
    <name type="scientific">Callorhinchus milii</name>
    <name type="common">Ghost shark</name>
    <dbReference type="NCBI Taxonomy" id="7868"/>
    <lineage>
        <taxon>Eukaryota</taxon>
        <taxon>Metazoa</taxon>
        <taxon>Chordata</taxon>
        <taxon>Craniata</taxon>
        <taxon>Vertebrata</taxon>
        <taxon>Chondrichthyes</taxon>
        <taxon>Holocephali</taxon>
        <taxon>Chimaeriformes</taxon>
        <taxon>Callorhinchidae</taxon>
        <taxon>Callorhinchus</taxon>
    </lineage>
</organism>
<name>A0A4W3GCV6_CALMI</name>
<proteinExistence type="predicted"/>
<comment type="subcellular location">
    <subcellularLocation>
        <location evidence="1">Secreted</location>
    </subcellularLocation>
</comment>
<dbReference type="Proteomes" id="UP000314986">
    <property type="component" value="Unassembled WGS sequence"/>
</dbReference>
<dbReference type="InterPro" id="IPR003597">
    <property type="entry name" value="Ig_C1-set"/>
</dbReference>
<dbReference type="InterPro" id="IPR013783">
    <property type="entry name" value="Ig-like_fold"/>
</dbReference>
<dbReference type="PANTHER" id="PTHR23411">
    <property type="entry name" value="TAPASIN"/>
    <property type="match status" value="1"/>
</dbReference>
<keyword evidence="5" id="KW-1015">Disulfide bond</keyword>
<dbReference type="CDD" id="cd00098">
    <property type="entry name" value="IgC1"/>
    <property type="match status" value="1"/>
</dbReference>
<sequence length="489" mass="53997">IWELLTRTSGKKETENSFLFSNSPIGSLTFNLRQKGSQTWNVIWLFPSWFPAVPSPPSVYFLLPTCGQSPSSGSVTLGCLATEYNSEPATLTWTSDKGLITDQVKTYPSVFNKNSLYTLSSELTIAVSQLENDNIHCKVEQKSNNWPPVAIPVPGQYHVFQKPLPPIVILTQSSPEDITMHKPATAVCSIFGFHPDKLSVKWLKDWQPITSGAVTSPSVKEDNGTFSTSSRLTVPAIEWGSGAVYTCQVSHGPTQTIIVKNITKSSDVKVYFLPPSQEQVLMECYVTLTCVVANAPLHVNVTWTQGKTHLQSGYGKPSANDPQEVISKLNISTQDWNDGKEFFCIASHDDMPTPIREKTFKRTGESVGRFQSTPVFPVTPTLSVTLTCLVKDFTPKEIFVQWTVNDQVIDATNYKSTEVMADSAHHHYSMYSMLSISAGEWDRGSSYSCVVGHEAFPLKTLTRTVNKSSGKPSFVNISLVLMDTVNACQ</sequence>
<keyword evidence="2" id="KW-0964">Secreted</keyword>
<evidence type="ECO:0000313" key="11">
    <source>
        <dbReference type="Proteomes" id="UP000314986"/>
    </source>
</evidence>
<protein>
    <recommendedName>
        <fullName evidence="9">Ig-like domain-containing protein</fullName>
    </recommendedName>
</protein>
<accession>A0A4W3GCV6</accession>
<dbReference type="Pfam" id="PF07654">
    <property type="entry name" value="C1-set"/>
    <property type="match status" value="4"/>
</dbReference>